<keyword evidence="2" id="KW-0812">Transmembrane</keyword>
<feature type="domain" description="Fatty acid desaturase" evidence="3">
    <location>
        <begin position="70"/>
        <end position="334"/>
    </location>
</feature>
<evidence type="ECO:0000256" key="1">
    <source>
        <dbReference type="SAM" id="MobiDB-lite"/>
    </source>
</evidence>
<keyword evidence="5" id="KW-1185">Reference proteome</keyword>
<feature type="transmembrane region" description="Helical" evidence="2">
    <location>
        <begin position="71"/>
        <end position="89"/>
    </location>
</feature>
<dbReference type="Proteomes" id="UP001501638">
    <property type="component" value="Unassembled WGS sequence"/>
</dbReference>
<protein>
    <submittedName>
        <fullName evidence="4">Acyl-CoA desaturase</fullName>
    </submittedName>
</protein>
<dbReference type="InterPro" id="IPR012171">
    <property type="entry name" value="Fatty_acid_desaturase"/>
</dbReference>
<evidence type="ECO:0000313" key="4">
    <source>
        <dbReference type="EMBL" id="GAA2423333.1"/>
    </source>
</evidence>
<dbReference type="PIRSF" id="PIRSF015921">
    <property type="entry name" value="FA_sphinglp_des"/>
    <property type="match status" value="1"/>
</dbReference>
<evidence type="ECO:0000256" key="2">
    <source>
        <dbReference type="SAM" id="Phobius"/>
    </source>
</evidence>
<dbReference type="PANTHER" id="PTHR19353:SF19">
    <property type="entry name" value="DELTA(5) FATTY ACID DESATURASE C-RELATED"/>
    <property type="match status" value="1"/>
</dbReference>
<evidence type="ECO:0000313" key="5">
    <source>
        <dbReference type="Proteomes" id="UP001501638"/>
    </source>
</evidence>
<evidence type="ECO:0000259" key="3">
    <source>
        <dbReference type="Pfam" id="PF00487"/>
    </source>
</evidence>
<dbReference type="PANTHER" id="PTHR19353">
    <property type="entry name" value="FATTY ACID DESATURASE 2"/>
    <property type="match status" value="1"/>
</dbReference>
<dbReference type="RefSeq" id="WP_344320062.1">
    <property type="nucleotide sequence ID" value="NZ_BAAASZ010000003.1"/>
</dbReference>
<proteinExistence type="predicted"/>
<name>A0ABN3J6M8_9ACTN</name>
<dbReference type="CDD" id="cd03506">
    <property type="entry name" value="Delta6-FADS-like"/>
    <property type="match status" value="1"/>
</dbReference>
<accession>A0ABN3J6M8</accession>
<dbReference type="EMBL" id="BAAASZ010000003">
    <property type="protein sequence ID" value="GAA2423333.1"/>
    <property type="molecule type" value="Genomic_DNA"/>
</dbReference>
<keyword evidence="2" id="KW-0472">Membrane</keyword>
<feature type="transmembrane region" description="Helical" evidence="2">
    <location>
        <begin position="207"/>
        <end position="228"/>
    </location>
</feature>
<dbReference type="Pfam" id="PF00487">
    <property type="entry name" value="FA_desaturase"/>
    <property type="match status" value="1"/>
</dbReference>
<gene>
    <name evidence="4" type="ORF">GCM10010405_02070</name>
</gene>
<organism evidence="4 5">
    <name type="scientific">Streptomyces macrosporus</name>
    <dbReference type="NCBI Taxonomy" id="44032"/>
    <lineage>
        <taxon>Bacteria</taxon>
        <taxon>Bacillati</taxon>
        <taxon>Actinomycetota</taxon>
        <taxon>Actinomycetes</taxon>
        <taxon>Kitasatosporales</taxon>
        <taxon>Streptomycetaceae</taxon>
        <taxon>Streptomyces</taxon>
    </lineage>
</organism>
<reference evidence="4 5" key="1">
    <citation type="journal article" date="2019" name="Int. J. Syst. Evol. Microbiol.">
        <title>The Global Catalogue of Microorganisms (GCM) 10K type strain sequencing project: providing services to taxonomists for standard genome sequencing and annotation.</title>
        <authorList>
            <consortium name="The Broad Institute Genomics Platform"/>
            <consortium name="The Broad Institute Genome Sequencing Center for Infectious Disease"/>
            <person name="Wu L."/>
            <person name="Ma J."/>
        </authorList>
    </citation>
    <scope>NUCLEOTIDE SEQUENCE [LARGE SCALE GENOMIC DNA]</scope>
    <source>
        <strain evidence="4 5">JCM 6305</strain>
    </source>
</reference>
<comment type="caution">
    <text evidence="4">The sequence shown here is derived from an EMBL/GenBank/DDBJ whole genome shotgun (WGS) entry which is preliminary data.</text>
</comment>
<sequence>MPRTTAAPAAVPDPRPERAAPGGSEFAPLLRRVREQGLLERRTGWYATGITVNALALAAVAAGTVALGDSWWVLVLALPFSVLWARTAFIGHDAGHAQIAASRRVNRAIGLVHGNLLLGMSHMWWNDKHNRHHANPNHVDKDPDVGVGVLVWTRRQAAGRQGAARWLARHQARLFFPLLLLEGVALKAASVRMLWSGAGERRRGRERAVEAALILAHLTGYATLLLTTMPAGRALVFAAVHHALFGLHLGCSFAPNHKGMEMPDPDGEPWGHLRRQVLTSRNVRGGVLVDWLLGGLNHQIEHHLFPSMPRPHLRLARPLVRHHCRALGVPYTETGLWDSYAQALRHMHEVGAPLRR</sequence>
<dbReference type="InterPro" id="IPR005804">
    <property type="entry name" value="FA_desaturase_dom"/>
</dbReference>
<feature type="region of interest" description="Disordered" evidence="1">
    <location>
        <begin position="1"/>
        <end position="23"/>
    </location>
</feature>
<keyword evidence="2" id="KW-1133">Transmembrane helix</keyword>
<feature type="transmembrane region" description="Helical" evidence="2">
    <location>
        <begin position="44"/>
        <end position="65"/>
    </location>
</feature>